<gene>
    <name evidence="1" type="ORF">AB0C36_08825</name>
</gene>
<protein>
    <submittedName>
        <fullName evidence="1">Uncharacterized protein</fullName>
    </submittedName>
</protein>
<evidence type="ECO:0000313" key="1">
    <source>
        <dbReference type="EMBL" id="MEU8133596.1"/>
    </source>
</evidence>
<evidence type="ECO:0000313" key="2">
    <source>
        <dbReference type="Proteomes" id="UP001551482"/>
    </source>
</evidence>
<dbReference type="RefSeq" id="WP_358351346.1">
    <property type="nucleotide sequence ID" value="NZ_JBEZFP010000016.1"/>
</dbReference>
<keyword evidence="2" id="KW-1185">Reference proteome</keyword>
<proteinExistence type="predicted"/>
<dbReference type="EMBL" id="JBEZFP010000016">
    <property type="protein sequence ID" value="MEU8133596.1"/>
    <property type="molecule type" value="Genomic_DNA"/>
</dbReference>
<organism evidence="1 2">
    <name type="scientific">Streptodolium elevatio</name>
    <dbReference type="NCBI Taxonomy" id="3157996"/>
    <lineage>
        <taxon>Bacteria</taxon>
        <taxon>Bacillati</taxon>
        <taxon>Actinomycetota</taxon>
        <taxon>Actinomycetes</taxon>
        <taxon>Kitasatosporales</taxon>
        <taxon>Streptomycetaceae</taxon>
        <taxon>Streptodolium</taxon>
    </lineage>
</organism>
<accession>A0ABV3DD32</accession>
<reference evidence="1 2" key="1">
    <citation type="submission" date="2024-06" db="EMBL/GenBank/DDBJ databases">
        <title>The Natural Products Discovery Center: Release of the First 8490 Sequenced Strains for Exploring Actinobacteria Biosynthetic Diversity.</title>
        <authorList>
            <person name="Kalkreuter E."/>
            <person name="Kautsar S.A."/>
            <person name="Yang D."/>
            <person name="Bader C.D."/>
            <person name="Teijaro C.N."/>
            <person name="Fluegel L."/>
            <person name="Davis C.M."/>
            <person name="Simpson J.R."/>
            <person name="Lauterbach L."/>
            <person name="Steele A.D."/>
            <person name="Gui C."/>
            <person name="Meng S."/>
            <person name="Li G."/>
            <person name="Viehrig K."/>
            <person name="Ye F."/>
            <person name="Su P."/>
            <person name="Kiefer A.F."/>
            <person name="Nichols A."/>
            <person name="Cepeda A.J."/>
            <person name="Yan W."/>
            <person name="Fan B."/>
            <person name="Jiang Y."/>
            <person name="Adhikari A."/>
            <person name="Zheng C.-J."/>
            <person name="Schuster L."/>
            <person name="Cowan T.M."/>
            <person name="Smanski M.J."/>
            <person name="Chevrette M.G."/>
            <person name="De Carvalho L.P.S."/>
            <person name="Shen B."/>
        </authorList>
    </citation>
    <scope>NUCLEOTIDE SEQUENCE [LARGE SCALE GENOMIC DNA]</scope>
    <source>
        <strain evidence="1 2">NPDC048946</strain>
    </source>
</reference>
<sequence>MQRTRGDRPEFRTLVNSRDAADSPVFWYFLDYGVERPSAFAGIRHWKTKNHGFAVIDDFENWDDPKFHATVLTEFAAWWIAFHTGRRT</sequence>
<dbReference type="Proteomes" id="UP001551482">
    <property type="component" value="Unassembled WGS sequence"/>
</dbReference>
<name>A0ABV3DD32_9ACTN</name>
<comment type="caution">
    <text evidence="1">The sequence shown here is derived from an EMBL/GenBank/DDBJ whole genome shotgun (WGS) entry which is preliminary data.</text>
</comment>